<gene>
    <name evidence="2" type="ORF">I316_06565</name>
</gene>
<evidence type="ECO:0000256" key="1">
    <source>
        <dbReference type="SAM" id="MobiDB-lite"/>
    </source>
</evidence>
<dbReference type="EMBL" id="KV700131">
    <property type="protein sequence ID" value="OCF31758.1"/>
    <property type="molecule type" value="Genomic_DNA"/>
</dbReference>
<reference evidence="3" key="2">
    <citation type="submission" date="2013-12" db="EMBL/GenBank/DDBJ databases">
        <title>Evolution of pathogenesis and genome organization in the Tremellales.</title>
        <authorList>
            <person name="Cuomo C."/>
            <person name="Litvintseva A."/>
            <person name="Heitman J."/>
            <person name="Chen Y."/>
            <person name="Sun S."/>
            <person name="Springer D."/>
            <person name="Dromer F."/>
            <person name="Young S."/>
            <person name="Zeng Q."/>
            <person name="Chapman S."/>
            <person name="Gujja S."/>
            <person name="Saif S."/>
            <person name="Birren B."/>
        </authorList>
    </citation>
    <scope>NUCLEOTIDE SEQUENCE [LARGE SCALE GENOMIC DNA]</scope>
    <source>
        <strain evidence="3">BCC8398</strain>
    </source>
</reference>
<proteinExistence type="predicted"/>
<evidence type="ECO:0000313" key="3">
    <source>
        <dbReference type="Proteomes" id="UP000092666"/>
    </source>
</evidence>
<reference evidence="2 3" key="1">
    <citation type="submission" date="2013-07" db="EMBL/GenBank/DDBJ databases">
        <title>The Genome Sequence of Cryptococcus heveanensis BCC8398.</title>
        <authorList>
            <consortium name="The Broad Institute Genome Sequencing Platform"/>
            <person name="Cuomo C."/>
            <person name="Litvintseva A."/>
            <person name="Chen Y."/>
            <person name="Heitman J."/>
            <person name="Sun S."/>
            <person name="Springer D."/>
            <person name="Dromer F."/>
            <person name="Young S.K."/>
            <person name="Zeng Q."/>
            <person name="Gargeya S."/>
            <person name="Fitzgerald M."/>
            <person name="Abouelleil A."/>
            <person name="Alvarado L."/>
            <person name="Berlin A.M."/>
            <person name="Chapman S.B."/>
            <person name="Dewar J."/>
            <person name="Goldberg J."/>
            <person name="Griggs A."/>
            <person name="Gujja S."/>
            <person name="Hansen M."/>
            <person name="Howarth C."/>
            <person name="Imamovic A."/>
            <person name="Larimer J."/>
            <person name="McCowan C."/>
            <person name="Murphy C."/>
            <person name="Pearson M."/>
            <person name="Priest M."/>
            <person name="Roberts A."/>
            <person name="Saif S."/>
            <person name="Shea T."/>
            <person name="Sykes S."/>
            <person name="Wortman J."/>
            <person name="Nusbaum C."/>
            <person name="Birren B."/>
        </authorList>
    </citation>
    <scope>NUCLEOTIDE SEQUENCE [LARGE SCALE GENOMIC DNA]</scope>
    <source>
        <strain evidence="2 3">BCC8398</strain>
    </source>
</reference>
<organism evidence="2 3">
    <name type="scientific">Kwoniella heveanensis BCC8398</name>
    <dbReference type="NCBI Taxonomy" id="1296120"/>
    <lineage>
        <taxon>Eukaryota</taxon>
        <taxon>Fungi</taxon>
        <taxon>Dikarya</taxon>
        <taxon>Basidiomycota</taxon>
        <taxon>Agaricomycotina</taxon>
        <taxon>Tremellomycetes</taxon>
        <taxon>Tremellales</taxon>
        <taxon>Cryptococcaceae</taxon>
        <taxon>Kwoniella</taxon>
    </lineage>
</organism>
<feature type="compositionally biased region" description="Basic residues" evidence="1">
    <location>
        <begin position="548"/>
        <end position="571"/>
    </location>
</feature>
<sequence>MPLEAGRTRFDLSWHETVLERIEPPLLTKAAKGLEIRSDIPPDPPKAALRTATGMLTPPPTIALNTDAPSSPSKPAVPGGGQKWKYPRSLSEWHRPTVSKGLDDNDPTDTLVFTITDDRHLGQLWEIYGGRLSRVNDPEGSGIPAVVKLMTPSMFPDEHGCRMDGSKDYLFDVERKHTSSSAKKRAIREDWIYRCRLQSLYGTVVPHFFGSFRSATGRQRIDEDDHIYAMILEDVGYPESLASTPWRMPLEFRRDVYNAHLKLHEAQVVHRSLEFRHALKGSSSQVAAEVNDRLRAIVDGYRSSTSPGIGECAINSEYILQALLLFSPCKVVDVMLGLALETETDSGWNYRPRYFQQAIDHVRQCEWYQPAKVNHLNKKAQIEWNKNREKMRVREVDQNDIDNFLEGMSVALSAQNDLRYPLTEPGQVYLGSKEALSGQGGIPDLVYGRSEGKEAYIGVEVKTSKVLPWEKFEGLWAELTRYQSEEKHCQIWMVKQIDVDSSSDSMSDAEILEAMPSRKRTRLEGSTAGSAEAVGHPDEATQTTEGSRKKKSKKKGKKRNRKGKHGKRKKQGPNETEGQDKILSAEEGKGKGKEGKVGKDEGDPPSSTSAESRGASKQGSKGLPGTFVPTFIS</sequence>
<evidence type="ECO:0000313" key="2">
    <source>
        <dbReference type="EMBL" id="OCF31758.1"/>
    </source>
</evidence>
<accession>A0A1B9GL92</accession>
<name>A0A1B9GL92_9TREE</name>
<dbReference type="Proteomes" id="UP000092666">
    <property type="component" value="Unassembled WGS sequence"/>
</dbReference>
<keyword evidence="3" id="KW-1185">Reference proteome</keyword>
<feature type="compositionally biased region" description="Polar residues" evidence="1">
    <location>
        <begin position="605"/>
        <end position="619"/>
    </location>
</feature>
<dbReference type="AlphaFoldDB" id="A0A1B9GL92"/>
<protein>
    <submittedName>
        <fullName evidence="2">Uncharacterized protein</fullName>
    </submittedName>
</protein>
<feature type="compositionally biased region" description="Basic and acidic residues" evidence="1">
    <location>
        <begin position="578"/>
        <end position="602"/>
    </location>
</feature>
<feature type="region of interest" description="Disordered" evidence="1">
    <location>
        <begin position="513"/>
        <end position="633"/>
    </location>
</feature>
<feature type="compositionally biased region" description="Polar residues" evidence="1">
    <location>
        <begin position="64"/>
        <end position="73"/>
    </location>
</feature>
<feature type="region of interest" description="Disordered" evidence="1">
    <location>
        <begin position="64"/>
        <end position="83"/>
    </location>
</feature>
<dbReference type="OrthoDB" id="10684399at2759"/>